<dbReference type="SUPFAM" id="SSF81296">
    <property type="entry name" value="E set domains"/>
    <property type="match status" value="1"/>
</dbReference>
<organism evidence="6 7">
    <name type="scientific">Bifidobacterium crudilactis</name>
    <dbReference type="NCBI Taxonomy" id="327277"/>
    <lineage>
        <taxon>Bacteria</taxon>
        <taxon>Bacillati</taxon>
        <taxon>Actinomycetota</taxon>
        <taxon>Actinomycetes</taxon>
        <taxon>Bifidobacteriales</taxon>
        <taxon>Bifidobacteriaceae</taxon>
        <taxon>Bifidobacterium</taxon>
    </lineage>
</organism>
<dbReference type="SUPFAM" id="SSF51126">
    <property type="entry name" value="Pectin lyase-like"/>
    <property type="match status" value="1"/>
</dbReference>
<dbReference type="InterPro" id="IPR012334">
    <property type="entry name" value="Pectin_lyas_fold"/>
</dbReference>
<dbReference type="PROSITE" id="PS51318">
    <property type="entry name" value="TAT"/>
    <property type="match status" value="1"/>
</dbReference>
<feature type="domain" description="Glycoside hydrolase family 49 N-terminal" evidence="5">
    <location>
        <begin position="60"/>
        <end position="249"/>
    </location>
</feature>
<evidence type="ECO:0000259" key="3">
    <source>
        <dbReference type="Pfam" id="PF03718"/>
    </source>
</evidence>
<evidence type="ECO:0000313" key="6">
    <source>
        <dbReference type="EMBL" id="NLT79295.1"/>
    </source>
</evidence>
<dbReference type="InterPro" id="IPR035953">
    <property type="entry name" value="Dextranase_N-ter"/>
</dbReference>
<feature type="region of interest" description="Disordered" evidence="1">
    <location>
        <begin position="995"/>
        <end position="1035"/>
    </location>
</feature>
<dbReference type="InterPro" id="IPR019248">
    <property type="entry name" value="Glucodextran_C"/>
</dbReference>
<dbReference type="InterPro" id="IPR013783">
    <property type="entry name" value="Ig-like_fold"/>
</dbReference>
<evidence type="ECO:0000256" key="1">
    <source>
        <dbReference type="SAM" id="MobiDB-lite"/>
    </source>
</evidence>
<dbReference type="RefSeq" id="WP_273173031.1">
    <property type="nucleotide sequence ID" value="NZ_JAAXZR010000013.1"/>
</dbReference>
<dbReference type="Gene3D" id="2.160.20.10">
    <property type="entry name" value="Single-stranded right-handed beta-helix, Pectin lyase-like"/>
    <property type="match status" value="1"/>
</dbReference>
<dbReference type="Pfam" id="PF03718">
    <property type="entry name" value="Glyco_hydro_49"/>
    <property type="match status" value="1"/>
</dbReference>
<dbReference type="EMBL" id="JAAXZR010000013">
    <property type="protein sequence ID" value="NLT79295.1"/>
    <property type="molecule type" value="Genomic_DNA"/>
</dbReference>
<dbReference type="Proteomes" id="UP000767327">
    <property type="component" value="Unassembled WGS sequence"/>
</dbReference>
<feature type="compositionally biased region" description="Gly residues" evidence="1">
    <location>
        <begin position="1003"/>
        <end position="1017"/>
    </location>
</feature>
<dbReference type="InterPro" id="IPR014756">
    <property type="entry name" value="Ig_E-set"/>
</dbReference>
<dbReference type="Gene3D" id="2.60.350.10">
    <property type="entry name" value="Dextranase, N-terminal"/>
    <property type="match status" value="1"/>
</dbReference>
<comment type="caution">
    <text evidence="6">The sequence shown here is derived from an EMBL/GenBank/DDBJ whole genome shotgun (WGS) entry which is preliminary data.</text>
</comment>
<dbReference type="InterPro" id="IPR011050">
    <property type="entry name" value="Pectin_lyase_fold/virulence"/>
</dbReference>
<dbReference type="InterPro" id="IPR023226">
    <property type="entry name" value="Glyco_hydro_49_N_dom"/>
</dbReference>
<evidence type="ECO:0000313" key="7">
    <source>
        <dbReference type="Proteomes" id="UP000767327"/>
    </source>
</evidence>
<evidence type="ECO:0000259" key="5">
    <source>
        <dbReference type="Pfam" id="PF17433"/>
    </source>
</evidence>
<evidence type="ECO:0000256" key="2">
    <source>
        <dbReference type="SAM" id="Phobius"/>
    </source>
</evidence>
<keyword evidence="2" id="KW-0812">Transmembrane</keyword>
<dbReference type="SUPFAM" id="SSF49344">
    <property type="entry name" value="CBD9-like"/>
    <property type="match status" value="1"/>
</dbReference>
<dbReference type="AlphaFoldDB" id="A0A971IBV0"/>
<sequence>MHAQWGKLTRHRSSSRRSLIALTAIGAALMMLGSSVITATAAEPTAGSTTQKNVAAKSATQVADTESLHTWWHDNAKKTSDSIADDTVRESPFYTTQVASASSPDESYKSFTYMSVPRNGNGKIGYTEQDGAEFSSEAGMSMSWSTFEYSADAYVDVTLDTGQTISSADQVTIRPTSDNFEKTLIGDNTVRIKVPYSDAGYRFSVEFDPQLITSYNDNSGGSGALTTDAASGQAVSTEPRNAMLVFAQPLLTGGSASQHIPDANASNVKHVTQKDMSGLDTVDSSIDTLYFDPGTYWMGSKYRAQLPKNIKWVYLAPGAYVKGAFEFLSTGDSFKVTGYGVLSGEQYVYEADTADNYNHLSADKSDCHSSCVKMLQFESTGSPQTLDLQGVTVASPPYHTFVMYGDEDGPFAMTVNNYQQIGGWYWQTDGLEMYKGSTLRNSFFHSNDDVIKLYHSNVKVDNTVIWKNENGPVFQWGWTSRNVDNVAVSNTDVIHNRMYWNDQKYNTCVFNSSSSYLDMGATNTADTGKNFSNLTFTNTNVEGMVNCGIRIFAMQNTQSITINGFHVDSWNKLNQSAQESLFKAFTDSDGKPVSIGNQSTDRKGLLLHNYTVGGTSIIKSGDNWSSTELGRLNFDAGLWDNWDATADGQATGDAPTLELSGINDGETAATRDLPVSGKSNAASVRISVNDGDYSEVPVTNGAFSTTVNLPNVSNTVRVTAVGDNQVMTVKRYKVYAFGTLVGSLNDPKGDDNGPGSYVYPSDSAFNKGSFDLRTFSVYRDGGNIRFVTTVDGGITNAWGGNGMSTQRLNIYLEKASSSKARSTAAATAELPGTNTFTEGAWQKAIVADGRNNGARYGSGVYETGNEPSKSADVDLSVVQGNAIVASVPSDALTGIDLGNTGYQVAIFSSAEDSEGIGNVRPVFSKDCWDGLNSCPSFVHNYRFGGGLGNVADTPAHDSVTTDSNAIDIISGSQSQADLMSLKKQQVVLPFVTFAQQDTDNPGGEDGGNGTTPGGKDQGGSTASQNASGTTDKHQPAQKVLASTGVSMASVIAVTLLLLAAGGISYSMHHKNEN</sequence>
<feature type="domain" description="Glucodextranase-like C-terminal" evidence="4">
    <location>
        <begin position="742"/>
        <end position="924"/>
    </location>
</feature>
<feature type="domain" description="Glycoside hydrolase family 49 C-terminal" evidence="3">
    <location>
        <begin position="521"/>
        <end position="644"/>
    </location>
</feature>
<name>A0A971IBV0_9BIFI</name>
<dbReference type="GO" id="GO:0005975">
    <property type="term" value="P:carbohydrate metabolic process"/>
    <property type="evidence" value="ECO:0007669"/>
    <property type="project" value="UniProtKB-ARBA"/>
</dbReference>
<proteinExistence type="predicted"/>
<dbReference type="Gene3D" id="2.60.40.10">
    <property type="entry name" value="Immunoglobulins"/>
    <property type="match status" value="1"/>
</dbReference>
<accession>A0A971IBV0</accession>
<keyword evidence="6" id="KW-0378">Hydrolase</keyword>
<dbReference type="SUPFAM" id="SSF101596">
    <property type="entry name" value="Dextranase, N-terminal domain"/>
    <property type="match status" value="1"/>
</dbReference>
<dbReference type="Pfam" id="PF09985">
    <property type="entry name" value="Glucodextran_C"/>
    <property type="match status" value="1"/>
</dbReference>
<dbReference type="Pfam" id="PF17433">
    <property type="entry name" value="Glyco_hydro_49N"/>
    <property type="match status" value="1"/>
</dbReference>
<dbReference type="GO" id="GO:0004553">
    <property type="term" value="F:hydrolase activity, hydrolyzing O-glycosyl compounds"/>
    <property type="evidence" value="ECO:0007669"/>
    <property type="project" value="InterPro"/>
</dbReference>
<keyword evidence="2" id="KW-0472">Membrane</keyword>
<gene>
    <name evidence="6" type="ORF">GXW98_03285</name>
</gene>
<reference evidence="6" key="2">
    <citation type="submission" date="2020-01" db="EMBL/GenBank/DDBJ databases">
        <authorList>
            <person name="Campanaro S."/>
        </authorList>
    </citation>
    <scope>NUCLEOTIDE SEQUENCE</scope>
    <source>
        <strain evidence="6">AS01afH2WH_6</strain>
    </source>
</reference>
<evidence type="ECO:0000259" key="4">
    <source>
        <dbReference type="Pfam" id="PF09985"/>
    </source>
</evidence>
<dbReference type="InterPro" id="IPR006311">
    <property type="entry name" value="TAT_signal"/>
</dbReference>
<feature type="compositionally biased region" description="Polar residues" evidence="1">
    <location>
        <begin position="1020"/>
        <end position="1029"/>
    </location>
</feature>
<reference evidence="6" key="1">
    <citation type="journal article" date="2020" name="Biotechnol. Biofuels">
        <title>New insights from the biogas microbiome by comprehensive genome-resolved metagenomics of nearly 1600 species originating from multiple anaerobic digesters.</title>
        <authorList>
            <person name="Campanaro S."/>
            <person name="Treu L."/>
            <person name="Rodriguez-R L.M."/>
            <person name="Kovalovszki A."/>
            <person name="Ziels R.M."/>
            <person name="Maus I."/>
            <person name="Zhu X."/>
            <person name="Kougias P.G."/>
            <person name="Basile A."/>
            <person name="Luo G."/>
            <person name="Schluter A."/>
            <person name="Konstantinidis K.T."/>
            <person name="Angelidaki I."/>
        </authorList>
    </citation>
    <scope>NUCLEOTIDE SEQUENCE</scope>
    <source>
        <strain evidence="6">AS01afH2WH_6</strain>
    </source>
</reference>
<dbReference type="Gene3D" id="2.60.40.1190">
    <property type="match status" value="1"/>
</dbReference>
<dbReference type="InterPro" id="IPR005192">
    <property type="entry name" value="Glyco_hydro_49_C"/>
</dbReference>
<dbReference type="InterPro" id="IPR041274">
    <property type="entry name" value="IPU_b_solenoid"/>
</dbReference>
<keyword evidence="2" id="KW-1133">Transmembrane helix</keyword>
<protein>
    <submittedName>
        <fullName evidence="6">Family 49 glycosyl hydrolase</fullName>
    </submittedName>
</protein>
<dbReference type="Pfam" id="PF18783">
    <property type="entry name" value="IPU_b_solenoid"/>
    <property type="match status" value="1"/>
</dbReference>
<feature type="transmembrane region" description="Helical" evidence="2">
    <location>
        <begin position="1039"/>
        <end position="1060"/>
    </location>
</feature>